<sequence length="512" mass="57930">MGLLGLKLLMSMQRVQKRLQEAPPNRSIASQKAKRKRSPCHQHDESQGSKRMEYSGPELPEDIWGHIHSLLPMRDAARVACVSSAFLRFWNCHPNLIFDNNALGLNENARPKGAAAKHIASKALGLEFSERVDRILEKHSGTGVKTFKLAFYDHVVDACRLNNWLQTAGKLRVEELSFSAGSDYRQDPYNFPCSVLVDEYGNSMIRHLFLGSCAFRPTTGLANLTALDLCSVHITGDELGSLVSNSSSLERLALRHCSEITYLTIPHQLQHLSCLKVFECRKLRMLRSKAPNLSNFHFTGAQIQLSFGDRVPVKNMRMWFFQCNTVYYARAKLPSIVPNVETLNIYSISEVVSTPILPIKFLHLKNLTISLEEGDGPFSPAYDYLSMVSFLDACPVLEAFELTVSQTRMKHDSVIGDSSHLRQMPEYCHHNIKNVKIIGFCSAKSMVELACHILENATSLESLTLDTIYNDDYFDRHVPKIGECIPKHRRHMIKEARKALLAIERCRKIITE</sequence>
<keyword evidence="2" id="KW-1185">Reference proteome</keyword>
<proteinExistence type="predicted"/>
<accession>A0ACD5ZEL5</accession>
<dbReference type="Proteomes" id="UP001732700">
    <property type="component" value="Chromosome 6C"/>
</dbReference>
<reference evidence="1" key="1">
    <citation type="submission" date="2021-05" db="EMBL/GenBank/DDBJ databases">
        <authorList>
            <person name="Scholz U."/>
            <person name="Mascher M."/>
            <person name="Fiebig A."/>
        </authorList>
    </citation>
    <scope>NUCLEOTIDE SEQUENCE [LARGE SCALE GENOMIC DNA]</scope>
</reference>
<reference evidence="1" key="2">
    <citation type="submission" date="2025-09" db="UniProtKB">
        <authorList>
            <consortium name="EnsemblPlants"/>
        </authorList>
    </citation>
    <scope>IDENTIFICATION</scope>
</reference>
<organism evidence="1 2">
    <name type="scientific">Avena sativa</name>
    <name type="common">Oat</name>
    <dbReference type="NCBI Taxonomy" id="4498"/>
    <lineage>
        <taxon>Eukaryota</taxon>
        <taxon>Viridiplantae</taxon>
        <taxon>Streptophyta</taxon>
        <taxon>Embryophyta</taxon>
        <taxon>Tracheophyta</taxon>
        <taxon>Spermatophyta</taxon>
        <taxon>Magnoliopsida</taxon>
        <taxon>Liliopsida</taxon>
        <taxon>Poales</taxon>
        <taxon>Poaceae</taxon>
        <taxon>BOP clade</taxon>
        <taxon>Pooideae</taxon>
        <taxon>Poodae</taxon>
        <taxon>Poeae</taxon>
        <taxon>Poeae Chloroplast Group 1 (Aveneae type)</taxon>
        <taxon>Aveninae</taxon>
        <taxon>Avena</taxon>
    </lineage>
</organism>
<evidence type="ECO:0000313" key="2">
    <source>
        <dbReference type="Proteomes" id="UP001732700"/>
    </source>
</evidence>
<protein>
    <submittedName>
        <fullName evidence="1">Uncharacterized protein</fullName>
    </submittedName>
</protein>
<dbReference type="EnsemblPlants" id="AVESA.00010b.r2.6CG1142760.1">
    <property type="protein sequence ID" value="AVESA.00010b.r2.6CG1142760.1.CDS"/>
    <property type="gene ID" value="AVESA.00010b.r2.6CG1142760"/>
</dbReference>
<name>A0ACD5ZEL5_AVESA</name>
<evidence type="ECO:0000313" key="1">
    <source>
        <dbReference type="EnsemblPlants" id="AVESA.00010b.r2.6CG1142760.1.CDS"/>
    </source>
</evidence>